<accession>A0ABY7M6V9</accession>
<dbReference type="EMBL" id="CP115149">
    <property type="protein sequence ID" value="WBL36249.1"/>
    <property type="molecule type" value="Genomic_DNA"/>
</dbReference>
<evidence type="ECO:0000256" key="1">
    <source>
        <dbReference type="SAM" id="MobiDB-lite"/>
    </source>
</evidence>
<feature type="region of interest" description="Disordered" evidence="1">
    <location>
        <begin position="1"/>
        <end position="23"/>
    </location>
</feature>
<proteinExistence type="predicted"/>
<protein>
    <recommendedName>
        <fullName evidence="4">Histidinol-phosphatase</fullName>
    </recommendedName>
</protein>
<reference evidence="2 3" key="1">
    <citation type="journal article" date="2023" name="ISME J.">
        <title>Thermophilic Dehalococcoidia with unusual traits shed light on an unexpected past.</title>
        <authorList>
            <person name="Palmer M."/>
            <person name="Covington J.K."/>
            <person name="Zhou E.M."/>
            <person name="Thomas S.C."/>
            <person name="Habib N."/>
            <person name="Seymour C.O."/>
            <person name="Lai D."/>
            <person name="Johnston J."/>
            <person name="Hashimi A."/>
            <person name="Jiao J.Y."/>
            <person name="Muok A.R."/>
            <person name="Liu L."/>
            <person name="Xian W.D."/>
            <person name="Zhi X.Y."/>
            <person name="Li M.M."/>
            <person name="Silva L.P."/>
            <person name="Bowen B.P."/>
            <person name="Louie K."/>
            <person name="Briegel A."/>
            <person name="Pett-Ridge J."/>
            <person name="Weber P.K."/>
            <person name="Tocheva E.I."/>
            <person name="Woyke T."/>
            <person name="Northen T.R."/>
            <person name="Mayali X."/>
            <person name="Li W.J."/>
            <person name="Hedlund B.P."/>
        </authorList>
    </citation>
    <scope>NUCLEOTIDE SEQUENCE [LARGE SCALE GENOMIC DNA]</scope>
    <source>
        <strain evidence="2 3">YIM 72310</strain>
    </source>
</reference>
<sequence length="75" mass="8450">MLRVPPRRHRPRRDHARPRYEHRDAAALQPIVREAGGGFSQWDGNPRLGDSAVATNGRLHAEVLRLLAADLEPQP</sequence>
<organism evidence="2 3">
    <name type="scientific">Tepidiforma flava</name>
    <dbReference type="NCBI Taxonomy" id="3004094"/>
    <lineage>
        <taxon>Bacteria</taxon>
        <taxon>Bacillati</taxon>
        <taxon>Chloroflexota</taxon>
        <taxon>Tepidiformia</taxon>
        <taxon>Tepidiformales</taxon>
        <taxon>Tepidiformaceae</taxon>
        <taxon>Tepidiforma</taxon>
    </lineage>
</organism>
<evidence type="ECO:0000313" key="2">
    <source>
        <dbReference type="EMBL" id="WBL36249.1"/>
    </source>
</evidence>
<dbReference type="RefSeq" id="WP_270056773.1">
    <property type="nucleotide sequence ID" value="NZ_CP115149.1"/>
</dbReference>
<gene>
    <name evidence="2" type="ORF">O0235_01200</name>
</gene>
<keyword evidence="3" id="KW-1185">Reference proteome</keyword>
<dbReference type="Gene3D" id="3.40.190.80">
    <property type="match status" value="1"/>
</dbReference>
<feature type="compositionally biased region" description="Basic residues" evidence="1">
    <location>
        <begin position="1"/>
        <end position="16"/>
    </location>
</feature>
<dbReference type="SUPFAM" id="SSF56655">
    <property type="entry name" value="Carbohydrate phosphatase"/>
    <property type="match status" value="1"/>
</dbReference>
<evidence type="ECO:0008006" key="4">
    <source>
        <dbReference type="Google" id="ProtNLM"/>
    </source>
</evidence>
<name>A0ABY7M6V9_9CHLR</name>
<evidence type="ECO:0000313" key="3">
    <source>
        <dbReference type="Proteomes" id="UP001212803"/>
    </source>
</evidence>
<dbReference type="Proteomes" id="UP001212803">
    <property type="component" value="Chromosome"/>
</dbReference>